<reference evidence="3" key="1">
    <citation type="journal article" date="2019" name="Int. J. Syst. Evol. Microbiol.">
        <title>The Global Catalogue of Microorganisms (GCM) 10K type strain sequencing project: providing services to taxonomists for standard genome sequencing and annotation.</title>
        <authorList>
            <consortium name="The Broad Institute Genomics Platform"/>
            <consortium name="The Broad Institute Genome Sequencing Center for Infectious Disease"/>
            <person name="Wu L."/>
            <person name="Ma J."/>
        </authorList>
    </citation>
    <scope>NUCLEOTIDE SEQUENCE [LARGE SCALE GENOMIC DNA]</scope>
    <source>
        <strain evidence="3">NBRC 109341</strain>
    </source>
</reference>
<dbReference type="Proteomes" id="UP001156903">
    <property type="component" value="Unassembled WGS sequence"/>
</dbReference>
<comment type="caution">
    <text evidence="2">The sequence shown here is derived from an EMBL/GenBank/DDBJ whole genome shotgun (WGS) entry which is preliminary data.</text>
</comment>
<feature type="compositionally biased region" description="Basic and acidic residues" evidence="1">
    <location>
        <begin position="39"/>
        <end position="59"/>
    </location>
</feature>
<gene>
    <name evidence="2" type="ORF">GCM10007935_11080</name>
</gene>
<accession>A0ABQ6BZX3</accession>
<evidence type="ECO:0000313" key="3">
    <source>
        <dbReference type="Proteomes" id="UP001156903"/>
    </source>
</evidence>
<feature type="compositionally biased region" description="Polar residues" evidence="1">
    <location>
        <begin position="92"/>
        <end position="101"/>
    </location>
</feature>
<organism evidence="2 3">
    <name type="scientific">Hydrogenophaga electricum</name>
    <dbReference type="NCBI Taxonomy" id="1230953"/>
    <lineage>
        <taxon>Bacteria</taxon>
        <taxon>Pseudomonadati</taxon>
        <taxon>Pseudomonadota</taxon>
        <taxon>Betaproteobacteria</taxon>
        <taxon>Burkholderiales</taxon>
        <taxon>Comamonadaceae</taxon>
        <taxon>Hydrogenophaga</taxon>
    </lineage>
</organism>
<sequence length="101" mass="11025">MANGSSISIDPWIHSVPRCRNRTSPSSDTVTGGSASGVREGDRTREEGDTVFDMKDPERQQNTTDQRNFTRKRPGTEELGATDSGRARYSPASLNSHKGSL</sequence>
<dbReference type="EMBL" id="BSPB01000005">
    <property type="protein sequence ID" value="GLS13678.1"/>
    <property type="molecule type" value="Genomic_DNA"/>
</dbReference>
<proteinExistence type="predicted"/>
<keyword evidence="3" id="KW-1185">Reference proteome</keyword>
<feature type="region of interest" description="Disordered" evidence="1">
    <location>
        <begin position="1"/>
        <end position="101"/>
    </location>
</feature>
<name>A0ABQ6BZX3_9BURK</name>
<evidence type="ECO:0000313" key="2">
    <source>
        <dbReference type="EMBL" id="GLS13678.1"/>
    </source>
</evidence>
<evidence type="ECO:0000256" key="1">
    <source>
        <dbReference type="SAM" id="MobiDB-lite"/>
    </source>
</evidence>
<feature type="compositionally biased region" description="Polar residues" evidence="1">
    <location>
        <begin position="22"/>
        <end position="33"/>
    </location>
</feature>
<protein>
    <submittedName>
        <fullName evidence="2">Uncharacterized protein</fullName>
    </submittedName>
</protein>